<evidence type="ECO:0000313" key="1">
    <source>
        <dbReference type="EMBL" id="WVZ03398.1"/>
    </source>
</evidence>
<name>A0AAQ3N568_VIGMU</name>
<protein>
    <submittedName>
        <fullName evidence="1">Uncharacterized protein</fullName>
    </submittedName>
</protein>
<dbReference type="AlphaFoldDB" id="A0AAQ3N568"/>
<proteinExistence type="predicted"/>
<accession>A0AAQ3N568</accession>
<organism evidence="1 2">
    <name type="scientific">Vigna mungo</name>
    <name type="common">Black gram</name>
    <name type="synonym">Phaseolus mungo</name>
    <dbReference type="NCBI Taxonomy" id="3915"/>
    <lineage>
        <taxon>Eukaryota</taxon>
        <taxon>Viridiplantae</taxon>
        <taxon>Streptophyta</taxon>
        <taxon>Embryophyta</taxon>
        <taxon>Tracheophyta</taxon>
        <taxon>Spermatophyta</taxon>
        <taxon>Magnoliopsida</taxon>
        <taxon>eudicotyledons</taxon>
        <taxon>Gunneridae</taxon>
        <taxon>Pentapetalae</taxon>
        <taxon>rosids</taxon>
        <taxon>fabids</taxon>
        <taxon>Fabales</taxon>
        <taxon>Fabaceae</taxon>
        <taxon>Papilionoideae</taxon>
        <taxon>50 kb inversion clade</taxon>
        <taxon>NPAAA clade</taxon>
        <taxon>indigoferoid/millettioid clade</taxon>
        <taxon>Phaseoleae</taxon>
        <taxon>Vigna</taxon>
    </lineage>
</organism>
<sequence>MDVASKNLTRGLPNWGNLPLHLRHNFDLPSYTIRSQQHEKGTITLLQMTMMMQGRMSRLARILRVEGGVDGGWHHCRGACEMKGLSQHSRFEISPVCGSRLVGTNLVCVSGTVFATRVARVFWICLSFRTHEEEERTPLFGFFTSEEWRCLFDLRLELLYDWSDGAQDANP</sequence>
<reference evidence="1 2" key="1">
    <citation type="journal article" date="2023" name="Life. Sci Alliance">
        <title>Evolutionary insights into 3D genome organization and epigenetic landscape of Vigna mungo.</title>
        <authorList>
            <person name="Junaid A."/>
            <person name="Singh B."/>
            <person name="Bhatia S."/>
        </authorList>
    </citation>
    <scope>NUCLEOTIDE SEQUENCE [LARGE SCALE GENOMIC DNA]</scope>
    <source>
        <strain evidence="1">Urdbean</strain>
    </source>
</reference>
<gene>
    <name evidence="1" type="ORF">V8G54_024204</name>
</gene>
<dbReference type="Proteomes" id="UP001374535">
    <property type="component" value="Chromosome 7"/>
</dbReference>
<dbReference type="EMBL" id="CP144694">
    <property type="protein sequence ID" value="WVZ03398.1"/>
    <property type="molecule type" value="Genomic_DNA"/>
</dbReference>
<keyword evidence="2" id="KW-1185">Reference proteome</keyword>
<evidence type="ECO:0000313" key="2">
    <source>
        <dbReference type="Proteomes" id="UP001374535"/>
    </source>
</evidence>